<evidence type="ECO:0000256" key="7">
    <source>
        <dbReference type="ARBA" id="ARBA00023136"/>
    </source>
</evidence>
<reference evidence="15" key="3">
    <citation type="submission" date="2015-06" db="UniProtKB">
        <authorList>
            <consortium name="EnsemblMetazoa"/>
        </authorList>
    </citation>
    <scope>IDENTIFICATION</scope>
</reference>
<dbReference type="RefSeq" id="XP_009011812.1">
    <property type="nucleotide sequence ID" value="XM_009013564.1"/>
</dbReference>
<dbReference type="PROSITE" id="PS50261">
    <property type="entry name" value="G_PROTEIN_RECEP_F2_4"/>
    <property type="match status" value="1"/>
</dbReference>
<dbReference type="GeneID" id="20214812"/>
<dbReference type="PROSITE" id="PS00649">
    <property type="entry name" value="G_PROTEIN_RECEP_F2_1"/>
    <property type="match status" value="1"/>
</dbReference>
<comment type="subcellular location">
    <subcellularLocation>
        <location evidence="1">Cell membrane</location>
        <topology evidence="1">Multi-pass membrane protein</topology>
    </subcellularLocation>
</comment>
<keyword evidence="9" id="KW-0325">Glycoprotein</keyword>
<gene>
    <name evidence="15" type="primary">20214812</name>
    <name evidence="14" type="ORF">HELRODRAFT_72863</name>
</gene>
<dbReference type="InterPro" id="IPR050332">
    <property type="entry name" value="GPCR_2"/>
</dbReference>
<evidence type="ECO:0000256" key="9">
    <source>
        <dbReference type="ARBA" id="ARBA00023180"/>
    </source>
</evidence>
<dbReference type="Pfam" id="PF02793">
    <property type="entry name" value="HRM"/>
    <property type="match status" value="1"/>
</dbReference>
<feature type="domain" description="G-protein coupled receptors family 2 profile 1" evidence="12">
    <location>
        <begin position="1"/>
        <end position="67"/>
    </location>
</feature>
<dbReference type="HOGENOM" id="CLU_002753_4_2_1"/>
<evidence type="ECO:0000256" key="10">
    <source>
        <dbReference type="ARBA" id="ARBA00023224"/>
    </source>
</evidence>
<dbReference type="SUPFAM" id="SSF111418">
    <property type="entry name" value="Hormone receptor domain"/>
    <property type="match status" value="1"/>
</dbReference>
<dbReference type="SUPFAM" id="SSF81321">
    <property type="entry name" value="Family A G protein-coupled receptor-like"/>
    <property type="match status" value="1"/>
</dbReference>
<dbReference type="PROSITE" id="PS50227">
    <property type="entry name" value="G_PROTEIN_RECEP_F2_3"/>
    <property type="match status" value="1"/>
</dbReference>
<evidence type="ECO:0000259" key="12">
    <source>
        <dbReference type="PROSITE" id="PS50227"/>
    </source>
</evidence>
<comment type="similarity">
    <text evidence="2">Belongs to the G-protein coupled receptor 2 family.</text>
</comment>
<dbReference type="CTD" id="20214812"/>
<evidence type="ECO:0000256" key="1">
    <source>
        <dbReference type="ARBA" id="ARBA00004651"/>
    </source>
</evidence>
<dbReference type="PANTHER" id="PTHR45620">
    <property type="entry name" value="PDF RECEPTOR-LIKE PROTEIN-RELATED"/>
    <property type="match status" value="1"/>
</dbReference>
<dbReference type="OrthoDB" id="6022368at2759"/>
<keyword evidence="10" id="KW-0807">Transducer</keyword>
<dbReference type="Pfam" id="PF00002">
    <property type="entry name" value="7tm_2"/>
    <property type="match status" value="1"/>
</dbReference>
<feature type="transmembrane region" description="Helical" evidence="11">
    <location>
        <begin position="120"/>
        <end position="141"/>
    </location>
</feature>
<dbReference type="SMART" id="SM00008">
    <property type="entry name" value="HormR"/>
    <property type="match status" value="1"/>
</dbReference>
<protein>
    <recommendedName>
        <fullName evidence="17">G-protein coupled receptors family 2 profile 2 domain-containing protein</fullName>
    </recommendedName>
</protein>
<evidence type="ECO:0008006" key="17">
    <source>
        <dbReference type="Google" id="ProtNLM"/>
    </source>
</evidence>
<feature type="transmembrane region" description="Helical" evidence="11">
    <location>
        <begin position="317"/>
        <end position="334"/>
    </location>
</feature>
<feature type="transmembrane region" description="Helical" evidence="11">
    <location>
        <begin position="89"/>
        <end position="108"/>
    </location>
</feature>
<evidence type="ECO:0000313" key="14">
    <source>
        <dbReference type="EMBL" id="ESO09998.1"/>
    </source>
</evidence>
<dbReference type="AlphaFoldDB" id="T1G164"/>
<evidence type="ECO:0000256" key="3">
    <source>
        <dbReference type="ARBA" id="ARBA00022475"/>
    </source>
</evidence>
<evidence type="ECO:0000256" key="11">
    <source>
        <dbReference type="SAM" id="Phobius"/>
    </source>
</evidence>
<dbReference type="KEGG" id="hro:HELRODRAFT_72863"/>
<dbReference type="EMBL" id="KB095905">
    <property type="protein sequence ID" value="ESO09998.1"/>
    <property type="molecule type" value="Genomic_DNA"/>
</dbReference>
<name>T1G164_HELRO</name>
<reference evidence="16" key="1">
    <citation type="submission" date="2012-12" db="EMBL/GenBank/DDBJ databases">
        <authorList>
            <person name="Hellsten U."/>
            <person name="Grimwood J."/>
            <person name="Chapman J.A."/>
            <person name="Shapiro H."/>
            <person name="Aerts A."/>
            <person name="Otillar R.P."/>
            <person name="Terry A.Y."/>
            <person name="Boore J.L."/>
            <person name="Simakov O."/>
            <person name="Marletaz F."/>
            <person name="Cho S.-J."/>
            <person name="Edsinger-Gonzales E."/>
            <person name="Havlak P."/>
            <person name="Kuo D.-H."/>
            <person name="Larsson T."/>
            <person name="Lv J."/>
            <person name="Arendt D."/>
            <person name="Savage R."/>
            <person name="Osoegawa K."/>
            <person name="de Jong P."/>
            <person name="Lindberg D.R."/>
            <person name="Seaver E.C."/>
            <person name="Weisblat D.A."/>
            <person name="Putnam N.H."/>
            <person name="Grigoriev I.V."/>
            <person name="Rokhsar D.S."/>
        </authorList>
    </citation>
    <scope>NUCLEOTIDE SEQUENCE</scope>
</reference>
<dbReference type="InterPro" id="IPR017981">
    <property type="entry name" value="GPCR_2-like_7TM"/>
</dbReference>
<dbReference type="GO" id="GO:0008528">
    <property type="term" value="F:G protein-coupled peptide receptor activity"/>
    <property type="evidence" value="ECO:0000318"/>
    <property type="project" value="GO_Central"/>
</dbReference>
<dbReference type="InterPro" id="IPR017983">
    <property type="entry name" value="GPCR_2_secretin-like_CS"/>
</dbReference>
<dbReference type="GO" id="GO:0005886">
    <property type="term" value="C:plasma membrane"/>
    <property type="evidence" value="ECO:0000318"/>
    <property type="project" value="GO_Central"/>
</dbReference>
<feature type="transmembrane region" description="Helical" evidence="11">
    <location>
        <begin position="161"/>
        <end position="185"/>
    </location>
</feature>
<evidence type="ECO:0000313" key="15">
    <source>
        <dbReference type="EnsemblMetazoa" id="HelroP72863"/>
    </source>
</evidence>
<keyword evidence="7 11" id="KW-0472">Membrane</keyword>
<dbReference type="EMBL" id="AMQM01002853">
    <property type="status" value="NOT_ANNOTATED_CDS"/>
    <property type="molecule type" value="Genomic_DNA"/>
</dbReference>
<keyword evidence="16" id="KW-1185">Reference proteome</keyword>
<keyword evidence="6" id="KW-0297">G-protein coupled receptor</keyword>
<organism evidence="15 16">
    <name type="scientific">Helobdella robusta</name>
    <name type="common">Californian leech</name>
    <dbReference type="NCBI Taxonomy" id="6412"/>
    <lineage>
        <taxon>Eukaryota</taxon>
        <taxon>Metazoa</taxon>
        <taxon>Spiralia</taxon>
        <taxon>Lophotrochozoa</taxon>
        <taxon>Annelida</taxon>
        <taxon>Clitellata</taxon>
        <taxon>Hirudinea</taxon>
        <taxon>Rhynchobdellida</taxon>
        <taxon>Glossiphoniidae</taxon>
        <taxon>Helobdella</taxon>
    </lineage>
</organism>
<dbReference type="OMA" id="NACESAQ"/>
<dbReference type="GO" id="GO:0007188">
    <property type="term" value="P:adenylate cyclase-modulating G protein-coupled receptor signaling pathway"/>
    <property type="evidence" value="ECO:0000318"/>
    <property type="project" value="GO_Central"/>
</dbReference>
<dbReference type="InterPro" id="IPR000832">
    <property type="entry name" value="GPCR_2_secretin-like"/>
</dbReference>
<evidence type="ECO:0000256" key="2">
    <source>
        <dbReference type="ARBA" id="ARBA00005314"/>
    </source>
</evidence>
<dbReference type="EnsemblMetazoa" id="HelroT72863">
    <property type="protein sequence ID" value="HelroP72863"/>
    <property type="gene ID" value="HelroG72863"/>
</dbReference>
<dbReference type="eggNOG" id="KOG4564">
    <property type="taxonomic scope" value="Eukaryota"/>
</dbReference>
<dbReference type="PRINTS" id="PR00249">
    <property type="entry name" value="GPCRSECRETIN"/>
</dbReference>
<dbReference type="PANTHER" id="PTHR45620:SF1">
    <property type="entry name" value="G-PROTEIN COUPLED RECEPTORS FAMILY 2 PROFILE 2 DOMAIN-CONTAINING PROTEIN"/>
    <property type="match status" value="1"/>
</dbReference>
<evidence type="ECO:0000256" key="8">
    <source>
        <dbReference type="ARBA" id="ARBA00023170"/>
    </source>
</evidence>
<dbReference type="Gene3D" id="4.10.1240.10">
    <property type="entry name" value="GPCR, family 2, extracellular hormone receptor domain"/>
    <property type="match status" value="1"/>
</dbReference>
<evidence type="ECO:0000256" key="5">
    <source>
        <dbReference type="ARBA" id="ARBA00022989"/>
    </source>
</evidence>
<dbReference type="GO" id="GO:0007166">
    <property type="term" value="P:cell surface receptor signaling pathway"/>
    <property type="evidence" value="ECO:0007669"/>
    <property type="project" value="InterPro"/>
</dbReference>
<evidence type="ECO:0000313" key="16">
    <source>
        <dbReference type="Proteomes" id="UP000015101"/>
    </source>
</evidence>
<evidence type="ECO:0000259" key="13">
    <source>
        <dbReference type="PROSITE" id="PS50261"/>
    </source>
</evidence>
<feature type="transmembrane region" description="Helical" evidence="11">
    <location>
        <begin position="197"/>
        <end position="215"/>
    </location>
</feature>
<evidence type="ECO:0000256" key="6">
    <source>
        <dbReference type="ARBA" id="ARBA00023040"/>
    </source>
</evidence>
<keyword evidence="3" id="KW-1003">Cell membrane</keyword>
<dbReference type="GO" id="GO:0017046">
    <property type="term" value="F:peptide hormone binding"/>
    <property type="evidence" value="ECO:0000318"/>
    <property type="project" value="GO_Central"/>
</dbReference>
<feature type="transmembrane region" description="Helical" evidence="11">
    <location>
        <begin position="235"/>
        <end position="257"/>
    </location>
</feature>
<dbReference type="InterPro" id="IPR036445">
    <property type="entry name" value="GPCR_2_extracell_dom_sf"/>
</dbReference>
<sequence length="340" mass="39718">CDGLWDNVACWPDTPAGQTAVQPCPPYVKEFRKDANATRQCTEDGTWYFLPETNQAWSNYNFCSKVEEETFNVSFNAVYLRVLKQVVKFGYALSMVALFLAIFITLYFRYLRCPRNILHINLYLSFIVRAFTNFLKEMLFFSGMGLRKDFIHWECKLLMSLFNYSIVANAMWIFVEGLYIHTLIFFDIYVESSQIHWYIALGWGLSLLVIIPWVVTKALLEDVLCWNVHSDSTYFWIIRGPVTICLVLSFIFFLNIIRALFTKLRNNSSESRNNQHKTLAKSTLLLIPLFGVPYVIFLWMPDKIPDVLDTIRICFELTFHSFNGFLVALLFCFLNTEVSH</sequence>
<dbReference type="InParanoid" id="T1G164"/>
<dbReference type="Proteomes" id="UP000015101">
    <property type="component" value="Unassembled WGS sequence"/>
</dbReference>
<dbReference type="Gene3D" id="1.20.1070.10">
    <property type="entry name" value="Rhodopsin 7-helix transmembrane proteins"/>
    <property type="match status" value="1"/>
</dbReference>
<accession>T1G164</accession>
<feature type="domain" description="G-protein coupled receptors family 2 profile 2" evidence="13">
    <location>
        <begin position="83"/>
        <end position="335"/>
    </location>
</feature>
<keyword evidence="5 11" id="KW-1133">Transmembrane helix</keyword>
<keyword evidence="4 11" id="KW-0812">Transmembrane</keyword>
<evidence type="ECO:0000256" key="4">
    <source>
        <dbReference type="ARBA" id="ARBA00022692"/>
    </source>
</evidence>
<feature type="transmembrane region" description="Helical" evidence="11">
    <location>
        <begin position="278"/>
        <end position="297"/>
    </location>
</feature>
<keyword evidence="8" id="KW-0675">Receptor</keyword>
<reference evidence="14 16" key="2">
    <citation type="journal article" date="2013" name="Nature">
        <title>Insights into bilaterian evolution from three spiralian genomes.</title>
        <authorList>
            <person name="Simakov O."/>
            <person name="Marletaz F."/>
            <person name="Cho S.J."/>
            <person name="Edsinger-Gonzales E."/>
            <person name="Havlak P."/>
            <person name="Hellsten U."/>
            <person name="Kuo D.H."/>
            <person name="Larsson T."/>
            <person name="Lv J."/>
            <person name="Arendt D."/>
            <person name="Savage R."/>
            <person name="Osoegawa K."/>
            <person name="de Jong P."/>
            <person name="Grimwood J."/>
            <person name="Chapman J.A."/>
            <person name="Shapiro H."/>
            <person name="Aerts A."/>
            <person name="Otillar R.P."/>
            <person name="Terry A.Y."/>
            <person name="Boore J.L."/>
            <person name="Grigoriev I.V."/>
            <person name="Lindberg D.R."/>
            <person name="Seaver E.C."/>
            <person name="Weisblat D.A."/>
            <person name="Putnam N.H."/>
            <person name="Rokhsar D.S."/>
        </authorList>
    </citation>
    <scope>NUCLEOTIDE SEQUENCE</scope>
</reference>
<proteinExistence type="inferred from homology"/>
<dbReference type="STRING" id="6412.T1G164"/>
<dbReference type="InterPro" id="IPR001879">
    <property type="entry name" value="GPCR_2_extracellular_dom"/>
</dbReference>